<dbReference type="Gene3D" id="3.40.50.720">
    <property type="entry name" value="NAD(P)-binding Rossmann-like Domain"/>
    <property type="match status" value="1"/>
</dbReference>
<dbReference type="AlphaFoldDB" id="A0A381Y4M9"/>
<dbReference type="InterPro" id="IPR035985">
    <property type="entry name" value="Ubiquitin-activating_enz"/>
</dbReference>
<dbReference type="SUPFAM" id="SSF69572">
    <property type="entry name" value="Activating enzymes of the ubiquitin-like proteins"/>
    <property type="match status" value="1"/>
</dbReference>
<feature type="non-terminal residue" evidence="2">
    <location>
        <position position="1"/>
    </location>
</feature>
<feature type="domain" description="THIF-type NAD/FAD binding fold" evidence="1">
    <location>
        <begin position="2"/>
        <end position="138"/>
    </location>
</feature>
<name>A0A381Y4M9_9ZZZZ</name>
<dbReference type="GO" id="GO:0008641">
    <property type="term" value="F:ubiquitin-like modifier activating enzyme activity"/>
    <property type="evidence" value="ECO:0007669"/>
    <property type="project" value="InterPro"/>
</dbReference>
<evidence type="ECO:0000313" key="2">
    <source>
        <dbReference type="EMBL" id="SVA72086.1"/>
    </source>
</evidence>
<dbReference type="EMBL" id="UINC01017400">
    <property type="protein sequence ID" value="SVA72086.1"/>
    <property type="molecule type" value="Genomic_DNA"/>
</dbReference>
<dbReference type="InterPro" id="IPR000594">
    <property type="entry name" value="ThiF_NAD_FAD-bd"/>
</dbReference>
<accession>A0A381Y4M9</accession>
<dbReference type="Pfam" id="PF00899">
    <property type="entry name" value="ThiF"/>
    <property type="match status" value="1"/>
</dbReference>
<gene>
    <name evidence="2" type="ORF">METZ01_LOCUS124940</name>
</gene>
<reference evidence="2" key="1">
    <citation type="submission" date="2018-05" db="EMBL/GenBank/DDBJ databases">
        <authorList>
            <person name="Lanie J.A."/>
            <person name="Ng W.-L."/>
            <person name="Kazmierczak K.M."/>
            <person name="Andrzejewski T.M."/>
            <person name="Davidsen T.M."/>
            <person name="Wayne K.J."/>
            <person name="Tettelin H."/>
            <person name="Glass J.I."/>
            <person name="Rusch D."/>
            <person name="Podicherti R."/>
            <person name="Tsui H.-C.T."/>
            <person name="Winkler M.E."/>
        </authorList>
    </citation>
    <scope>NUCLEOTIDE SEQUENCE</scope>
</reference>
<sequence length="142" mass="15092">QRLSPEALETHIAQASVVLDGTDSFATRLAVNEACVKMGVPLVSGAAVRLEGQLAVFTNKGKGPCYRCIYGDEDEWLGNCEGSGVLSPVTGVVGALMAVETLKLLMGIESGLKNQLLLWDAAIGRWREVSLRSKSDCPLCQA</sequence>
<proteinExistence type="predicted"/>
<evidence type="ECO:0000259" key="1">
    <source>
        <dbReference type="Pfam" id="PF00899"/>
    </source>
</evidence>
<protein>
    <recommendedName>
        <fullName evidence="1">THIF-type NAD/FAD binding fold domain-containing protein</fullName>
    </recommendedName>
</protein>
<organism evidence="2">
    <name type="scientific">marine metagenome</name>
    <dbReference type="NCBI Taxonomy" id="408172"/>
    <lineage>
        <taxon>unclassified sequences</taxon>
        <taxon>metagenomes</taxon>
        <taxon>ecological metagenomes</taxon>
    </lineage>
</organism>